<feature type="compositionally biased region" description="Polar residues" evidence="1">
    <location>
        <begin position="33"/>
        <end position="42"/>
    </location>
</feature>
<dbReference type="OrthoDB" id="10000175at2"/>
<proteinExistence type="predicted"/>
<feature type="region of interest" description="Disordered" evidence="1">
    <location>
        <begin position="1"/>
        <end position="69"/>
    </location>
</feature>
<feature type="compositionally biased region" description="Basic and acidic residues" evidence="1">
    <location>
        <begin position="1"/>
        <end position="17"/>
    </location>
</feature>
<dbReference type="STRING" id="1302690.BUE76_04530"/>
<gene>
    <name evidence="2" type="ORF">SAMN05444008_112125</name>
</gene>
<protein>
    <submittedName>
        <fullName evidence="2">Uncharacterized protein</fullName>
    </submittedName>
</protein>
<reference evidence="2 3" key="1">
    <citation type="submission" date="2016-11" db="EMBL/GenBank/DDBJ databases">
        <authorList>
            <person name="Jaros S."/>
            <person name="Januszkiewicz K."/>
            <person name="Wedrychowicz H."/>
        </authorList>
    </citation>
    <scope>NUCLEOTIDE SEQUENCE [LARGE SCALE GENOMIC DNA]</scope>
    <source>
        <strain evidence="2 3">DSM 26897</strain>
    </source>
</reference>
<dbReference type="Proteomes" id="UP000184368">
    <property type="component" value="Unassembled WGS sequence"/>
</dbReference>
<name>A0A1M5EPB8_9BACT</name>
<sequence length="69" mass="7612">MSNKREDELAGKHRDMGIKTADGQDNEGHLAGSNLSTFNEQSAQEHERNDNSELNRLDARGDVKGTESV</sequence>
<dbReference type="RefSeq" id="WP_073045024.1">
    <property type="nucleotide sequence ID" value="NZ_FQUO01000012.1"/>
</dbReference>
<evidence type="ECO:0000256" key="1">
    <source>
        <dbReference type="SAM" id="MobiDB-lite"/>
    </source>
</evidence>
<keyword evidence="3" id="KW-1185">Reference proteome</keyword>
<evidence type="ECO:0000313" key="2">
    <source>
        <dbReference type="EMBL" id="SHF80960.1"/>
    </source>
</evidence>
<dbReference type="AlphaFoldDB" id="A0A1M5EPB8"/>
<accession>A0A1M5EPB8</accession>
<feature type="compositionally biased region" description="Basic and acidic residues" evidence="1">
    <location>
        <begin position="43"/>
        <end position="69"/>
    </location>
</feature>
<dbReference type="EMBL" id="FQUO01000012">
    <property type="protein sequence ID" value="SHF80960.1"/>
    <property type="molecule type" value="Genomic_DNA"/>
</dbReference>
<evidence type="ECO:0000313" key="3">
    <source>
        <dbReference type="Proteomes" id="UP000184368"/>
    </source>
</evidence>
<organism evidence="2 3">
    <name type="scientific">Cnuella takakiae</name>
    <dbReference type="NCBI Taxonomy" id="1302690"/>
    <lineage>
        <taxon>Bacteria</taxon>
        <taxon>Pseudomonadati</taxon>
        <taxon>Bacteroidota</taxon>
        <taxon>Chitinophagia</taxon>
        <taxon>Chitinophagales</taxon>
        <taxon>Chitinophagaceae</taxon>
        <taxon>Cnuella</taxon>
    </lineage>
</organism>